<dbReference type="AlphaFoldDB" id="M5TZ77"/>
<dbReference type="PANTHER" id="PTHR43318:SF2">
    <property type="entry name" value="UDP-N-ACETYLGLUCOSAMINE 4,6-DEHYDRATASE (INVERTING)"/>
    <property type="match status" value="1"/>
</dbReference>
<dbReference type="InterPro" id="IPR036291">
    <property type="entry name" value="NAD(P)-bd_dom_sf"/>
</dbReference>
<dbReference type="InterPro" id="IPR003869">
    <property type="entry name" value="Polysac_CapD-like"/>
</dbReference>
<dbReference type="Pfam" id="PF13727">
    <property type="entry name" value="CoA_binding_3"/>
    <property type="match status" value="1"/>
</dbReference>
<organism evidence="4 5">
    <name type="scientific">Rhodopirellula sallentina SM41</name>
    <dbReference type="NCBI Taxonomy" id="1263870"/>
    <lineage>
        <taxon>Bacteria</taxon>
        <taxon>Pseudomonadati</taxon>
        <taxon>Planctomycetota</taxon>
        <taxon>Planctomycetia</taxon>
        <taxon>Pirellulales</taxon>
        <taxon>Pirellulaceae</taxon>
        <taxon>Rhodopirellula</taxon>
    </lineage>
</organism>
<feature type="domain" description="Polysaccharide biosynthesis protein CapD-like" evidence="3">
    <location>
        <begin position="309"/>
        <end position="337"/>
    </location>
</feature>
<feature type="transmembrane region" description="Helical" evidence="2">
    <location>
        <begin position="65"/>
        <end position="84"/>
    </location>
</feature>
<sequence>MYKFDGSHPSLKQLAGFVAMTLDYARKPPVRLAILVVLHTFLFAIILLSAFWIRYEFQFTDRAWSLVLQSLPLVVGLKVVLFYLSGHFHGWWRYVTFGDLIALFRATTVSLAAMILLGYLTYGFVGQVPRSVVLLDSALTILCIGSLRSSWRLFDEQFGPALKRRKFRPALIVGCDHLTGQLASQVNARQGLDYRIKALVAVGDYRRHARLGHLPVAGDLNSIVEIAEKFRAKDVLVPAGVLPAERLRSLVEQCNDSNLDLKILPPLDDVLQGTNDIPVRSLDINDLLRRDPVVLDNHAIGGLISGRRVMVTGAGGSIGSEICRQVKAFLPSELILVVGGRTGSSQ</sequence>
<evidence type="ECO:0000259" key="3">
    <source>
        <dbReference type="Pfam" id="PF02719"/>
    </source>
</evidence>
<proteinExistence type="inferred from homology"/>
<dbReference type="PATRIC" id="fig|1263870.3.peg.4487"/>
<feature type="transmembrane region" description="Helical" evidence="2">
    <location>
        <begin position="32"/>
        <end position="53"/>
    </location>
</feature>
<dbReference type="PANTHER" id="PTHR43318">
    <property type="entry name" value="UDP-N-ACETYLGLUCOSAMINE 4,6-DEHYDRATASE"/>
    <property type="match status" value="1"/>
</dbReference>
<keyword evidence="2" id="KW-0812">Transmembrane</keyword>
<dbReference type="Proteomes" id="UP000011885">
    <property type="component" value="Unassembled WGS sequence"/>
</dbReference>
<accession>M5TZ77</accession>
<keyword evidence="2" id="KW-0472">Membrane</keyword>
<evidence type="ECO:0000256" key="2">
    <source>
        <dbReference type="SAM" id="Phobius"/>
    </source>
</evidence>
<evidence type="ECO:0000313" key="4">
    <source>
        <dbReference type="EMBL" id="EMI54324.1"/>
    </source>
</evidence>
<protein>
    <submittedName>
        <fullName evidence="4">Capsular polysaccharide biosynthesis protein capD</fullName>
    </submittedName>
</protein>
<comment type="similarity">
    <text evidence="1">Belongs to the polysaccharide synthase family.</text>
</comment>
<dbReference type="EMBL" id="ANOH01000283">
    <property type="protein sequence ID" value="EMI54324.1"/>
    <property type="molecule type" value="Genomic_DNA"/>
</dbReference>
<reference evidence="4 5" key="1">
    <citation type="journal article" date="2013" name="Mar. Genomics">
        <title>Expression of sulfatases in Rhodopirellula baltica and the diversity of sulfatases in the genus Rhodopirellula.</title>
        <authorList>
            <person name="Wegner C.E."/>
            <person name="Richter-Heitmann T."/>
            <person name="Klindworth A."/>
            <person name="Klockow C."/>
            <person name="Richter M."/>
            <person name="Achstetter T."/>
            <person name="Glockner F.O."/>
            <person name="Harder J."/>
        </authorList>
    </citation>
    <scope>NUCLEOTIDE SEQUENCE [LARGE SCALE GENOMIC DNA]</scope>
    <source>
        <strain evidence="4 5">SM41</strain>
    </source>
</reference>
<keyword evidence="5" id="KW-1185">Reference proteome</keyword>
<dbReference type="InterPro" id="IPR051203">
    <property type="entry name" value="Polysaccharide_Synthase-Rel"/>
</dbReference>
<keyword evidence="2" id="KW-1133">Transmembrane helix</keyword>
<comment type="caution">
    <text evidence="4">The sequence shown here is derived from an EMBL/GenBank/DDBJ whole genome shotgun (WGS) entry which is preliminary data.</text>
</comment>
<dbReference type="Pfam" id="PF02719">
    <property type="entry name" value="Polysacc_synt_2"/>
    <property type="match status" value="1"/>
</dbReference>
<feature type="transmembrane region" description="Helical" evidence="2">
    <location>
        <begin position="104"/>
        <end position="125"/>
    </location>
</feature>
<dbReference type="Gene3D" id="3.40.50.720">
    <property type="entry name" value="NAD(P)-binding Rossmann-like Domain"/>
    <property type="match status" value="2"/>
</dbReference>
<dbReference type="OrthoDB" id="9803111at2"/>
<dbReference type="SUPFAM" id="SSF51735">
    <property type="entry name" value="NAD(P)-binding Rossmann-fold domains"/>
    <property type="match status" value="1"/>
</dbReference>
<evidence type="ECO:0000313" key="5">
    <source>
        <dbReference type="Proteomes" id="UP000011885"/>
    </source>
</evidence>
<name>M5TZ77_9BACT</name>
<gene>
    <name evidence="4" type="ORF">RSSM_04240</name>
</gene>
<evidence type="ECO:0000256" key="1">
    <source>
        <dbReference type="ARBA" id="ARBA00007430"/>
    </source>
</evidence>